<organism evidence="2 3">
    <name type="scientific">Mesorhizobium neociceri</name>
    <dbReference type="NCBI Taxonomy" id="1307853"/>
    <lineage>
        <taxon>Bacteria</taxon>
        <taxon>Pseudomonadati</taxon>
        <taxon>Pseudomonadota</taxon>
        <taxon>Alphaproteobacteria</taxon>
        <taxon>Hyphomicrobiales</taxon>
        <taxon>Phyllobacteriaceae</taxon>
        <taxon>Mesorhizobium</taxon>
    </lineage>
</organism>
<comment type="caution">
    <text evidence="2">The sequence shown here is derived from an EMBL/GenBank/DDBJ whole genome shotgun (WGS) entry which is preliminary data.</text>
</comment>
<dbReference type="AlphaFoldDB" id="A0A838B787"/>
<evidence type="ECO:0000313" key="3">
    <source>
        <dbReference type="Proteomes" id="UP000558284"/>
    </source>
</evidence>
<evidence type="ECO:0000313" key="2">
    <source>
        <dbReference type="EMBL" id="MBA1142486.1"/>
    </source>
</evidence>
<sequence length="114" mass="12656">MSISSSSVWMFTKKRFRSLWRTGAKAEKFGEHGQIPNTPAALWRLLSKLSQPGALLRFCYEAGPCGYGIQRQLTAAGHDCVVVALSLIPRKSGDRTKTDRRDATNLAKLHRPAN</sequence>
<dbReference type="Proteomes" id="UP000558284">
    <property type="component" value="Unassembled WGS sequence"/>
</dbReference>
<dbReference type="EMBL" id="JACDTY010000009">
    <property type="protein sequence ID" value="MBA1142486.1"/>
    <property type="molecule type" value="Genomic_DNA"/>
</dbReference>
<reference evidence="2 3" key="1">
    <citation type="submission" date="2020-07" db="EMBL/GenBank/DDBJ databases">
        <title>Definition of the novel symbiovar canariense within Mesorhizobium novociceri, a new species of genus Mesorhizobium nodulating Cicer canariense in the Caldera de Taburiente National Park (La Palma, Canary Islands).</title>
        <authorList>
            <person name="Leon-Barrios M."/>
            <person name="Perez-Yepez J."/>
            <person name="Flores-Felix J.D."/>
            <person name="Ramirez-Baena M.H."/>
            <person name="Pulido-Suarez L."/>
            <person name="Igual J.M."/>
            <person name="Velazquez E."/>
            <person name="Peix A."/>
        </authorList>
    </citation>
    <scope>NUCLEOTIDE SEQUENCE [LARGE SCALE GENOMIC DNA]</scope>
    <source>
        <strain evidence="2 3">CCANP35</strain>
    </source>
</reference>
<evidence type="ECO:0000256" key="1">
    <source>
        <dbReference type="SAM" id="MobiDB-lite"/>
    </source>
</evidence>
<protein>
    <submittedName>
        <fullName evidence="2">Transposase</fullName>
    </submittedName>
</protein>
<name>A0A838B787_9HYPH</name>
<accession>A0A838B787</accession>
<feature type="compositionally biased region" description="Basic and acidic residues" evidence="1">
    <location>
        <begin position="92"/>
        <end position="103"/>
    </location>
</feature>
<feature type="region of interest" description="Disordered" evidence="1">
    <location>
        <begin position="92"/>
        <end position="114"/>
    </location>
</feature>
<keyword evidence="3" id="KW-1185">Reference proteome</keyword>
<proteinExistence type="predicted"/>
<gene>
    <name evidence="2" type="ORF">H0241_19880</name>
</gene>